<gene>
    <name evidence="1" type="ORF">BKM31_49510</name>
</gene>
<name>A0A1V0AE43_9ACTN</name>
<dbReference type="KEGG" id="noa:BKM31_49510"/>
<accession>A0A1V0AE43</accession>
<dbReference type="EMBL" id="CP017717">
    <property type="protein sequence ID" value="AQZ68449.1"/>
    <property type="molecule type" value="Genomic_DNA"/>
</dbReference>
<reference evidence="2" key="1">
    <citation type="journal article" date="2017" name="Med. Chem. Commun.">
        <title>Nonomuraea sp. ATCC 55076 harbours the largest actinomycete chromosome to date and the kistamicin biosynthetic gene cluster.</title>
        <authorList>
            <person name="Nazari B."/>
            <person name="Forneris C.C."/>
            <person name="Gibson M.I."/>
            <person name="Moon K."/>
            <person name="Schramma K.R."/>
            <person name="Seyedsayamdost M.R."/>
        </authorList>
    </citation>
    <scope>NUCLEOTIDE SEQUENCE [LARGE SCALE GENOMIC DNA]</scope>
    <source>
        <strain evidence="2">ATCC 55076</strain>
    </source>
</reference>
<dbReference type="Proteomes" id="UP000190797">
    <property type="component" value="Chromosome"/>
</dbReference>
<protein>
    <submittedName>
        <fullName evidence="1">Uncharacterized protein</fullName>
    </submittedName>
</protein>
<proteinExistence type="predicted"/>
<dbReference type="RefSeq" id="WP_080044831.1">
    <property type="nucleotide sequence ID" value="NZ_CP017717.1"/>
</dbReference>
<sequence>MEEGVRPDEVQWLLDELCTRKGFCLPTEKRQQLLEQAPFTSVDAFTDAVLTAEGMDPSLHKKLRGGVRHVVQRHLATVRHEPQDWPIDM</sequence>
<dbReference type="OrthoDB" id="3401424at2"/>
<dbReference type="AlphaFoldDB" id="A0A1V0AE43"/>
<keyword evidence="2" id="KW-1185">Reference proteome</keyword>
<organism evidence="1 2">
    <name type="scientific">[Actinomadura] parvosata subsp. kistnae</name>
    <dbReference type="NCBI Taxonomy" id="1909395"/>
    <lineage>
        <taxon>Bacteria</taxon>
        <taxon>Bacillati</taxon>
        <taxon>Actinomycetota</taxon>
        <taxon>Actinomycetes</taxon>
        <taxon>Streptosporangiales</taxon>
        <taxon>Streptosporangiaceae</taxon>
        <taxon>Nonomuraea</taxon>
    </lineage>
</organism>
<evidence type="ECO:0000313" key="1">
    <source>
        <dbReference type="EMBL" id="AQZ68449.1"/>
    </source>
</evidence>
<evidence type="ECO:0000313" key="2">
    <source>
        <dbReference type="Proteomes" id="UP000190797"/>
    </source>
</evidence>